<evidence type="ECO:0000256" key="2">
    <source>
        <dbReference type="ARBA" id="ARBA00022692"/>
    </source>
</evidence>
<keyword evidence="3 5" id="KW-1133">Transmembrane helix</keyword>
<feature type="transmembrane region" description="Helical" evidence="5">
    <location>
        <begin position="119"/>
        <end position="140"/>
    </location>
</feature>
<feature type="transmembrane region" description="Helical" evidence="5">
    <location>
        <begin position="26"/>
        <end position="49"/>
    </location>
</feature>
<dbReference type="Gene3D" id="1.20.1250.20">
    <property type="entry name" value="MFS general substrate transporter like domains"/>
    <property type="match status" value="2"/>
</dbReference>
<dbReference type="Pfam" id="PF07690">
    <property type="entry name" value="MFS_1"/>
    <property type="match status" value="1"/>
</dbReference>
<feature type="domain" description="Major facilitator superfamily (MFS) profile" evidence="6">
    <location>
        <begin position="1"/>
        <end position="386"/>
    </location>
</feature>
<feature type="transmembrane region" description="Helical" evidence="5">
    <location>
        <begin position="362"/>
        <end position="385"/>
    </location>
</feature>
<keyword evidence="8" id="KW-1185">Reference proteome</keyword>
<dbReference type="EMBL" id="BAABDG010000002">
    <property type="protein sequence ID" value="GAA3882592.1"/>
    <property type="molecule type" value="Genomic_DNA"/>
</dbReference>
<dbReference type="SUPFAM" id="SSF103473">
    <property type="entry name" value="MFS general substrate transporter"/>
    <property type="match status" value="1"/>
</dbReference>
<evidence type="ECO:0000313" key="7">
    <source>
        <dbReference type="EMBL" id="GAA3882592.1"/>
    </source>
</evidence>
<organism evidence="7 8">
    <name type="scientific">Gibbsiella dentisursi</name>
    <dbReference type="NCBI Taxonomy" id="796890"/>
    <lineage>
        <taxon>Bacteria</taxon>
        <taxon>Pseudomonadati</taxon>
        <taxon>Pseudomonadota</taxon>
        <taxon>Gammaproteobacteria</taxon>
        <taxon>Enterobacterales</taxon>
        <taxon>Yersiniaceae</taxon>
        <taxon>Gibbsiella</taxon>
    </lineage>
</organism>
<gene>
    <name evidence="7" type="ORF">GCM10022405_05020</name>
</gene>
<keyword evidence="4 5" id="KW-0472">Membrane</keyword>
<name>A0ABP7KM95_9GAMM</name>
<dbReference type="PANTHER" id="PTHR23508">
    <property type="entry name" value="CARBOXYLIC ACID TRANSPORTER PROTEIN HOMOLOG"/>
    <property type="match status" value="1"/>
</dbReference>
<evidence type="ECO:0000256" key="4">
    <source>
        <dbReference type="ARBA" id="ARBA00023136"/>
    </source>
</evidence>
<feature type="transmembrane region" description="Helical" evidence="5">
    <location>
        <begin position="297"/>
        <end position="317"/>
    </location>
</feature>
<feature type="transmembrane region" description="Helical" evidence="5">
    <location>
        <begin position="338"/>
        <end position="356"/>
    </location>
</feature>
<proteinExistence type="predicted"/>
<sequence length="402" mass="43323">MASYLDAGLIVSIGISLALWESHYQASALVIGSISAVSTACIAVGALVGGRLADICGRTRVFSITVAMYSIGVYCIVFANDLHLLFIGIIISGIAAGADLPTSLSIISERAPKGKQGKLIAFTQVMWSVGILGVTAIGFAVSTMGINGLKLLWAHLAVLGTITWLLRCFYKPIRDLEQQLPVESDEYNGTKLGYKAIFTTGLLLPLVLIGGYYIFENITANTTGQFKFYLLTTVSGASQEMATGISFPTIVIGLICAIIFSRIADTPWRNRLYFIGLAGQLIAISVMAYTGAQDATTMFICLFIYSVSVPFSGEAIYKVWIQERFPVNIRATVQGMTYAISRFIVALVSLASPAIIKYSPSLLMWLLMSITFIGGVFAFLIITGFKGVVSRGKTENTELVLK</sequence>
<comment type="caution">
    <text evidence="7">The sequence shown here is derived from an EMBL/GenBank/DDBJ whole genome shotgun (WGS) entry which is preliminary data.</text>
</comment>
<evidence type="ECO:0000313" key="8">
    <source>
        <dbReference type="Proteomes" id="UP001499994"/>
    </source>
</evidence>
<dbReference type="Proteomes" id="UP001499994">
    <property type="component" value="Unassembled WGS sequence"/>
</dbReference>
<feature type="transmembrane region" description="Helical" evidence="5">
    <location>
        <begin position="61"/>
        <end position="79"/>
    </location>
</feature>
<reference evidence="8" key="1">
    <citation type="journal article" date="2019" name="Int. J. Syst. Evol. Microbiol.">
        <title>The Global Catalogue of Microorganisms (GCM) 10K type strain sequencing project: providing services to taxonomists for standard genome sequencing and annotation.</title>
        <authorList>
            <consortium name="The Broad Institute Genomics Platform"/>
            <consortium name="The Broad Institute Genome Sequencing Center for Infectious Disease"/>
            <person name="Wu L."/>
            <person name="Ma J."/>
        </authorList>
    </citation>
    <scope>NUCLEOTIDE SEQUENCE [LARGE SCALE GENOMIC DNA]</scope>
    <source>
        <strain evidence="8">JCM 17201</strain>
    </source>
</reference>
<evidence type="ECO:0000256" key="3">
    <source>
        <dbReference type="ARBA" id="ARBA00022989"/>
    </source>
</evidence>
<evidence type="ECO:0000259" key="6">
    <source>
        <dbReference type="PROSITE" id="PS50850"/>
    </source>
</evidence>
<feature type="transmembrane region" description="Helical" evidence="5">
    <location>
        <begin position="152"/>
        <end position="170"/>
    </location>
</feature>
<dbReference type="InterPro" id="IPR011701">
    <property type="entry name" value="MFS"/>
</dbReference>
<keyword evidence="2 5" id="KW-0812">Transmembrane</keyword>
<feature type="transmembrane region" description="Helical" evidence="5">
    <location>
        <begin position="196"/>
        <end position="215"/>
    </location>
</feature>
<dbReference type="InterPro" id="IPR020846">
    <property type="entry name" value="MFS_dom"/>
</dbReference>
<dbReference type="PANTHER" id="PTHR23508:SF10">
    <property type="entry name" value="CARBOXYLIC ACID TRANSPORTER PROTEIN HOMOLOG"/>
    <property type="match status" value="1"/>
</dbReference>
<dbReference type="PROSITE" id="PS50850">
    <property type="entry name" value="MFS"/>
    <property type="match status" value="1"/>
</dbReference>
<accession>A0ABP7KM95</accession>
<dbReference type="InterPro" id="IPR036259">
    <property type="entry name" value="MFS_trans_sf"/>
</dbReference>
<feature type="transmembrane region" description="Helical" evidence="5">
    <location>
        <begin position="85"/>
        <end position="107"/>
    </location>
</feature>
<protein>
    <submittedName>
        <fullName evidence="7">MFS transporter</fullName>
    </submittedName>
</protein>
<evidence type="ECO:0000256" key="1">
    <source>
        <dbReference type="ARBA" id="ARBA00004141"/>
    </source>
</evidence>
<feature type="transmembrane region" description="Helical" evidence="5">
    <location>
        <begin position="241"/>
        <end position="260"/>
    </location>
</feature>
<comment type="subcellular location">
    <subcellularLocation>
        <location evidence="1">Membrane</location>
        <topology evidence="1">Multi-pass membrane protein</topology>
    </subcellularLocation>
</comment>
<evidence type="ECO:0000256" key="5">
    <source>
        <dbReference type="SAM" id="Phobius"/>
    </source>
</evidence>
<feature type="transmembrane region" description="Helical" evidence="5">
    <location>
        <begin position="272"/>
        <end position="291"/>
    </location>
</feature>